<evidence type="ECO:0000256" key="7">
    <source>
        <dbReference type="ARBA" id="ARBA00023170"/>
    </source>
</evidence>
<organism evidence="12 13">
    <name type="scientific">Stomoxys calcitrans</name>
    <name type="common">Stable fly</name>
    <name type="synonym">Conops calcitrans</name>
    <dbReference type="NCBI Taxonomy" id="35570"/>
    <lineage>
        <taxon>Eukaryota</taxon>
        <taxon>Metazoa</taxon>
        <taxon>Ecdysozoa</taxon>
        <taxon>Arthropoda</taxon>
        <taxon>Hexapoda</taxon>
        <taxon>Insecta</taxon>
        <taxon>Pterygota</taxon>
        <taxon>Neoptera</taxon>
        <taxon>Endopterygota</taxon>
        <taxon>Diptera</taxon>
        <taxon>Brachycera</taxon>
        <taxon>Muscomorpha</taxon>
        <taxon>Muscoidea</taxon>
        <taxon>Muscidae</taxon>
        <taxon>Stomoxys</taxon>
    </lineage>
</organism>
<dbReference type="KEGG" id="scac:106093256"/>
<dbReference type="InterPro" id="IPR001320">
    <property type="entry name" value="Iontro_rcpt_C"/>
</dbReference>
<keyword evidence="10" id="KW-0732">Signal</keyword>
<feature type="signal peptide" evidence="10">
    <location>
        <begin position="1"/>
        <end position="20"/>
    </location>
</feature>
<dbReference type="InterPro" id="IPR052192">
    <property type="entry name" value="Insect_Ionotropic_Sensory_Rcpt"/>
</dbReference>
<keyword evidence="13" id="KW-1185">Reference proteome</keyword>
<reference evidence="12" key="1">
    <citation type="submission" date="2020-05" db="UniProtKB">
        <authorList>
            <consortium name="EnsemblMetazoa"/>
        </authorList>
    </citation>
    <scope>IDENTIFICATION</scope>
    <source>
        <strain evidence="12">USDA</strain>
    </source>
</reference>
<name>A0A1I8P156_STOCA</name>
<evidence type="ECO:0000256" key="9">
    <source>
        <dbReference type="SAM" id="Phobius"/>
    </source>
</evidence>
<keyword evidence="5 9" id="KW-1133">Transmembrane helix</keyword>
<evidence type="ECO:0000256" key="10">
    <source>
        <dbReference type="SAM" id="SignalP"/>
    </source>
</evidence>
<evidence type="ECO:0000259" key="11">
    <source>
        <dbReference type="Pfam" id="PF00060"/>
    </source>
</evidence>
<keyword evidence="4 9" id="KW-0812">Transmembrane</keyword>
<dbReference type="PANTHER" id="PTHR42643:SF39">
    <property type="entry name" value="IONOTROPIC RECEPTOR 56A-RELATED"/>
    <property type="match status" value="1"/>
</dbReference>
<dbReference type="VEuPathDB" id="VectorBase:SCAU003880"/>
<evidence type="ECO:0000313" key="13">
    <source>
        <dbReference type="Proteomes" id="UP000095300"/>
    </source>
</evidence>
<gene>
    <name evidence="12" type="primary">106093256</name>
</gene>
<evidence type="ECO:0000256" key="2">
    <source>
        <dbReference type="ARBA" id="ARBA00008685"/>
    </source>
</evidence>
<feature type="transmembrane region" description="Helical" evidence="9">
    <location>
        <begin position="309"/>
        <end position="328"/>
    </location>
</feature>
<proteinExistence type="inferred from homology"/>
<dbReference type="PANTHER" id="PTHR42643">
    <property type="entry name" value="IONOTROPIC RECEPTOR 20A-RELATED"/>
    <property type="match status" value="1"/>
</dbReference>
<evidence type="ECO:0000256" key="5">
    <source>
        <dbReference type="ARBA" id="ARBA00022989"/>
    </source>
</evidence>
<dbReference type="Pfam" id="PF00060">
    <property type="entry name" value="Lig_chan"/>
    <property type="match status" value="1"/>
</dbReference>
<dbReference type="AlphaFoldDB" id="A0A1I8P156"/>
<evidence type="ECO:0000313" key="12">
    <source>
        <dbReference type="EnsemblMetazoa" id="SCAU003880-PA"/>
    </source>
</evidence>
<keyword evidence="8" id="KW-0325">Glycoprotein</keyword>
<dbReference type="GO" id="GO:0005886">
    <property type="term" value="C:plasma membrane"/>
    <property type="evidence" value="ECO:0007669"/>
    <property type="project" value="UniProtKB-SubCell"/>
</dbReference>
<evidence type="ECO:0000256" key="4">
    <source>
        <dbReference type="ARBA" id="ARBA00022692"/>
    </source>
</evidence>
<accession>A0A1I8P156</accession>
<feature type="transmembrane region" description="Helical" evidence="9">
    <location>
        <begin position="364"/>
        <end position="383"/>
    </location>
</feature>
<keyword evidence="6 9" id="KW-0472">Membrane</keyword>
<keyword evidence="7" id="KW-0675">Receptor</keyword>
<evidence type="ECO:0000256" key="1">
    <source>
        <dbReference type="ARBA" id="ARBA00004651"/>
    </source>
</evidence>
<evidence type="ECO:0000256" key="8">
    <source>
        <dbReference type="ARBA" id="ARBA00023180"/>
    </source>
</evidence>
<dbReference type="GO" id="GO:0050907">
    <property type="term" value="P:detection of chemical stimulus involved in sensory perception"/>
    <property type="evidence" value="ECO:0007669"/>
    <property type="project" value="UniProtKB-ARBA"/>
</dbReference>
<dbReference type="Proteomes" id="UP000095300">
    <property type="component" value="Unassembled WGS sequence"/>
</dbReference>
<feature type="chain" id="PRO_5009325954" description="Ionotropic glutamate receptor C-terminal domain-containing protein" evidence="10">
    <location>
        <begin position="21"/>
        <end position="587"/>
    </location>
</feature>
<dbReference type="Gene3D" id="1.10.287.70">
    <property type="match status" value="1"/>
</dbReference>
<dbReference type="OrthoDB" id="7912094at2759"/>
<sequence length="587" mass="68746">MKSTSFVVILLTNALISLSAQPVKTGSRHQLIGVIEELNEKLQIQWNLWLTTEVNEDLEEVFRAIEMPKFLMLANAAMGESHIASQHGHKLMTIAQVIGEGVQQRESNRKQLESLAQGLLPTLQHGDFFWIYQNASEEDLLRFANSHWMLGYMNSLYFVNGYLYSYAPAPQIQVKQLEKVSAYWQRPPLRDFQHYPLTTAVVQHPPGCYRYTNRHGKIIATGTYWKPLELFAQTFNFELQEYAYNSFDYEAIVQAVTEQKVDIVPLGLYGWENLNRSRIMRHMNYFLIVPSPKLLSKEFYFSLPFRKELWIFNYLLLMGTSAVISYIVFRDNRLKRLDYLKTLLYIHNCLYFQCHFHVKVKGTILRILVIASIFYGFVLINLYQARLSSILTVNIYEPKIENLEDLRSTNLNFMASKSNIRHMKTLPDVPAIILERLKLAEYNFLYKAMHDLNNSFVQGGLDSTLKFALFQQKYLSKPLMHKLDIVIYQTPVYFTVRYQLPYIETFNRFLGLLMSSGLIAKFLDESLWEGIYSGEIRFLRDENSAKGWLNCEYFKSPLFIWSHGMLLSFFVFVCEVLIHQYQIRRGN</sequence>
<dbReference type="GO" id="GO:0015276">
    <property type="term" value="F:ligand-gated monoatomic ion channel activity"/>
    <property type="evidence" value="ECO:0007669"/>
    <property type="project" value="InterPro"/>
</dbReference>
<comment type="similarity">
    <text evidence="2">Belongs to the glutamate-gated ion channel (TC 1.A.10.1) family.</text>
</comment>
<dbReference type="EnsemblMetazoa" id="SCAU003880-RA">
    <property type="protein sequence ID" value="SCAU003880-PA"/>
    <property type="gene ID" value="SCAU003880"/>
</dbReference>
<comment type="subcellular location">
    <subcellularLocation>
        <location evidence="1">Cell membrane</location>
        <topology evidence="1">Multi-pass membrane protein</topology>
    </subcellularLocation>
</comment>
<dbReference type="SUPFAM" id="SSF53850">
    <property type="entry name" value="Periplasmic binding protein-like II"/>
    <property type="match status" value="1"/>
</dbReference>
<evidence type="ECO:0000256" key="6">
    <source>
        <dbReference type="ARBA" id="ARBA00023136"/>
    </source>
</evidence>
<evidence type="ECO:0000256" key="3">
    <source>
        <dbReference type="ARBA" id="ARBA00022475"/>
    </source>
</evidence>
<keyword evidence="3" id="KW-1003">Cell membrane</keyword>
<feature type="transmembrane region" description="Helical" evidence="9">
    <location>
        <begin position="558"/>
        <end position="578"/>
    </location>
</feature>
<protein>
    <recommendedName>
        <fullName evidence="11">Ionotropic glutamate receptor C-terminal domain-containing protein</fullName>
    </recommendedName>
</protein>
<feature type="domain" description="Ionotropic glutamate receptor C-terminal" evidence="11">
    <location>
        <begin position="307"/>
        <end position="410"/>
    </location>
</feature>